<dbReference type="Gene3D" id="1.10.630.10">
    <property type="entry name" value="Cytochrome P450"/>
    <property type="match status" value="1"/>
</dbReference>
<dbReference type="OrthoDB" id="9764248at2"/>
<evidence type="ECO:0000256" key="6">
    <source>
        <dbReference type="ARBA" id="ARBA00023004"/>
    </source>
</evidence>
<keyword evidence="5" id="KW-0560">Oxidoreductase</keyword>
<dbReference type="PANTHER" id="PTHR24286:SF24">
    <property type="entry name" value="LANOSTEROL 14-ALPHA DEMETHYLASE"/>
    <property type="match status" value="1"/>
</dbReference>
<dbReference type="GO" id="GO:0016125">
    <property type="term" value="P:sterol metabolic process"/>
    <property type="evidence" value="ECO:0007669"/>
    <property type="project" value="TreeGrafter"/>
</dbReference>
<evidence type="ECO:0000256" key="7">
    <source>
        <dbReference type="ARBA" id="ARBA00023033"/>
    </source>
</evidence>
<dbReference type="SUPFAM" id="SSF48264">
    <property type="entry name" value="Cytochrome P450"/>
    <property type="match status" value="1"/>
</dbReference>
<comment type="cofactor">
    <cofactor evidence="1 8">
        <name>heme</name>
        <dbReference type="ChEBI" id="CHEBI:30413"/>
    </cofactor>
</comment>
<evidence type="ECO:0000256" key="3">
    <source>
        <dbReference type="ARBA" id="ARBA00022617"/>
    </source>
</evidence>
<dbReference type="Pfam" id="PF00067">
    <property type="entry name" value="p450"/>
    <property type="match status" value="1"/>
</dbReference>
<dbReference type="PRINTS" id="PR00463">
    <property type="entry name" value="EP450I"/>
</dbReference>
<keyword evidence="3 8" id="KW-0349">Heme</keyword>
<evidence type="ECO:0000313" key="9">
    <source>
        <dbReference type="EMBL" id="OAN29185.1"/>
    </source>
</evidence>
<feature type="binding site" description="axial binding residue" evidence="8">
    <location>
        <position position="359"/>
    </location>
    <ligand>
        <name>heme</name>
        <dbReference type="ChEBI" id="CHEBI:30413"/>
    </ligand>
    <ligandPart>
        <name>Fe</name>
        <dbReference type="ChEBI" id="CHEBI:18248"/>
    </ligandPart>
</feature>
<dbReference type="InterPro" id="IPR001128">
    <property type="entry name" value="Cyt_P450"/>
</dbReference>
<sequence length="420" mass="47007">MSILPPLSAFDSSLALLREGYAFISNRCDRLDSDVFATRLFLQPILCLRGQAAVELFYREERFTRVDAAPRSLRQTLFGEGGVQGLDGAAHRQRKALFLEITRPARVEALITRVEREWRARLPSWQSRGEIILLDELHRLYTRAVCDWAGVTLAPEEEGQRCADLVALLEGAGSPGLANLGARRARRRLERWLGGQVEQARKQPAPTGSALALIAQHREPDGQPLSPRVAAVELLNVLRPTVAVARFSTFAALALYKQPAWRERLRADPAARLPFAQEVRRFYAFFPFTVARVRETFEWHGVAFRRGTCVLLDLYGTNRDPRSWERPEVFEPTRFVAEAIPGAAFVPQGGGDVAHQHRCPGEGIALALMTSALRLLLQDMTYQVPTQDLRIDLARMPMRPASGLILSEVQAVQRTRSSVA</sequence>
<evidence type="ECO:0000256" key="1">
    <source>
        <dbReference type="ARBA" id="ARBA00001971"/>
    </source>
</evidence>
<dbReference type="GO" id="GO:0020037">
    <property type="term" value="F:heme binding"/>
    <property type="evidence" value="ECO:0007669"/>
    <property type="project" value="InterPro"/>
</dbReference>
<dbReference type="RefSeq" id="WP_064308052.1">
    <property type="nucleotide sequence ID" value="NZ_LWCR01000017.1"/>
</dbReference>
<dbReference type="GO" id="GO:0004497">
    <property type="term" value="F:monooxygenase activity"/>
    <property type="evidence" value="ECO:0007669"/>
    <property type="project" value="UniProtKB-KW"/>
</dbReference>
<protein>
    <submittedName>
        <fullName evidence="9">Cytochrome</fullName>
    </submittedName>
</protein>
<name>A0A178LGG9_9PSED</name>
<dbReference type="GO" id="GO:0016705">
    <property type="term" value="F:oxidoreductase activity, acting on paired donors, with incorporation or reduction of molecular oxygen"/>
    <property type="evidence" value="ECO:0007669"/>
    <property type="project" value="InterPro"/>
</dbReference>
<keyword evidence="7" id="KW-0503">Monooxygenase</keyword>
<evidence type="ECO:0000256" key="5">
    <source>
        <dbReference type="ARBA" id="ARBA00023002"/>
    </source>
</evidence>
<dbReference type="GO" id="GO:0005506">
    <property type="term" value="F:iron ion binding"/>
    <property type="evidence" value="ECO:0007669"/>
    <property type="project" value="InterPro"/>
</dbReference>
<dbReference type="AlphaFoldDB" id="A0A178LGG9"/>
<dbReference type="PANTHER" id="PTHR24286">
    <property type="entry name" value="CYTOCHROME P450 26"/>
    <property type="match status" value="1"/>
</dbReference>
<evidence type="ECO:0000313" key="10">
    <source>
        <dbReference type="Proteomes" id="UP000078356"/>
    </source>
</evidence>
<dbReference type="Proteomes" id="UP000078356">
    <property type="component" value="Unassembled WGS sequence"/>
</dbReference>
<keyword evidence="6 8" id="KW-0408">Iron</keyword>
<gene>
    <name evidence="9" type="ORF">A4V15_18950</name>
</gene>
<dbReference type="InterPro" id="IPR036396">
    <property type="entry name" value="Cyt_P450_sf"/>
</dbReference>
<dbReference type="CDD" id="cd11067">
    <property type="entry name" value="CYP152"/>
    <property type="match status" value="1"/>
</dbReference>
<comment type="similarity">
    <text evidence="2">Belongs to the cytochrome P450 family.</text>
</comment>
<keyword evidence="4 8" id="KW-0479">Metal-binding</keyword>
<evidence type="ECO:0000256" key="4">
    <source>
        <dbReference type="ARBA" id="ARBA00022723"/>
    </source>
</evidence>
<evidence type="ECO:0000256" key="2">
    <source>
        <dbReference type="ARBA" id="ARBA00010617"/>
    </source>
</evidence>
<organism evidence="9 10">
    <name type="scientific">Pseudomonas oryzihabitans</name>
    <dbReference type="NCBI Taxonomy" id="47885"/>
    <lineage>
        <taxon>Bacteria</taxon>
        <taxon>Pseudomonadati</taxon>
        <taxon>Pseudomonadota</taxon>
        <taxon>Gammaproteobacteria</taxon>
        <taxon>Pseudomonadales</taxon>
        <taxon>Pseudomonadaceae</taxon>
        <taxon>Pseudomonas</taxon>
    </lineage>
</organism>
<reference evidence="9 10" key="1">
    <citation type="submission" date="2016-04" db="EMBL/GenBank/DDBJ databases">
        <title>Draft Genome Sequences of Staphylococcus capitis Strain H36, S. capitis Strain H65, S. cohnii Strain H62, S. hominis Strain H69, Mycobacterium iranicum Strain H39, Plantibacter sp. Strain H53, Pseudomonas oryzihabitans Strain H72, and Microbacterium sp. Strain H83, isolated from residential settings.</title>
        <authorList>
            <person name="Lymperopoulou D."/>
            <person name="Adams R.I."/>
            <person name="Lindow S."/>
            <person name="Coil D.A."/>
            <person name="Jospin G."/>
            <person name="Eisen J.A."/>
        </authorList>
    </citation>
    <scope>NUCLEOTIDE SEQUENCE [LARGE SCALE GENOMIC DNA]</scope>
    <source>
        <strain evidence="9 10">H72</strain>
    </source>
</reference>
<dbReference type="InterPro" id="IPR002401">
    <property type="entry name" value="Cyt_P450_E_grp-I"/>
</dbReference>
<accession>A0A178LGG9</accession>
<comment type="caution">
    <text evidence="9">The sequence shown here is derived from an EMBL/GenBank/DDBJ whole genome shotgun (WGS) entry which is preliminary data.</text>
</comment>
<proteinExistence type="inferred from homology"/>
<evidence type="ECO:0000256" key="8">
    <source>
        <dbReference type="PIRSR" id="PIRSR602401-1"/>
    </source>
</evidence>
<dbReference type="EMBL" id="LWCR01000017">
    <property type="protein sequence ID" value="OAN29185.1"/>
    <property type="molecule type" value="Genomic_DNA"/>
</dbReference>